<dbReference type="AlphaFoldDB" id="A0AAV2MZU4"/>
<feature type="coiled-coil region" evidence="1">
    <location>
        <begin position="82"/>
        <end position="191"/>
    </location>
</feature>
<evidence type="ECO:0000256" key="2">
    <source>
        <dbReference type="SAM" id="MobiDB-lite"/>
    </source>
</evidence>
<name>A0AAV2MZU4_9HYME</name>
<accession>A0AAV2MZU4</accession>
<protein>
    <submittedName>
        <fullName evidence="3">Uncharacterized protein</fullName>
    </submittedName>
</protein>
<comment type="caution">
    <text evidence="3">The sequence shown here is derived from an EMBL/GenBank/DDBJ whole genome shotgun (WGS) entry which is preliminary data.</text>
</comment>
<keyword evidence="4" id="KW-1185">Reference proteome</keyword>
<gene>
    <name evidence="3" type="ORF">LPLAT_LOCUS12842</name>
</gene>
<dbReference type="EMBL" id="CAXIPU020001043">
    <property type="protein sequence ID" value="CAL1672855.1"/>
    <property type="molecule type" value="Genomic_DNA"/>
</dbReference>
<evidence type="ECO:0000313" key="3">
    <source>
        <dbReference type="EMBL" id="CAL1672855.1"/>
    </source>
</evidence>
<dbReference type="Proteomes" id="UP001497644">
    <property type="component" value="Unassembled WGS sequence"/>
</dbReference>
<feature type="region of interest" description="Disordered" evidence="2">
    <location>
        <begin position="1"/>
        <end position="27"/>
    </location>
</feature>
<proteinExistence type="predicted"/>
<reference evidence="3" key="1">
    <citation type="submission" date="2024-04" db="EMBL/GenBank/DDBJ databases">
        <authorList>
            <consortium name="Molecular Ecology Group"/>
        </authorList>
    </citation>
    <scope>NUCLEOTIDE SEQUENCE</scope>
</reference>
<keyword evidence="1" id="KW-0175">Coiled coil</keyword>
<evidence type="ECO:0000313" key="4">
    <source>
        <dbReference type="Proteomes" id="UP001497644"/>
    </source>
</evidence>
<evidence type="ECO:0000256" key="1">
    <source>
        <dbReference type="SAM" id="Coils"/>
    </source>
</evidence>
<sequence length="329" mass="38857">MADEVRKPSGAGRRGKKGGKRSGSIGSIEELWKRKREDIEGDEGIRKQEDWAFRGGKRLQRSPEKETIAVLENEKGGWDVIKKEWMREMKKLLMEANEELKEEMRGQGRGIREELENLKSQMRDKEEVWEREREEMRGKVEELERKLEEVKLEMRENVEVRGGKGEWDKRMKEVERKLEMKEREERRKNIVLRGIKGGGEVMENEVEGIMKEVGVVTDLKGIKRIGEGKEGEGGIVIVRMRDLGQKKELMIKKNKLRERGIRVEDNMTWRERKMKWKLEDTARQERGKGKKVWTSYGKLQIEGKWWFWDEDKEILKDGGGECWVNKGEE</sequence>
<organism evidence="3 4">
    <name type="scientific">Lasius platythorax</name>
    <dbReference type="NCBI Taxonomy" id="488582"/>
    <lineage>
        <taxon>Eukaryota</taxon>
        <taxon>Metazoa</taxon>
        <taxon>Ecdysozoa</taxon>
        <taxon>Arthropoda</taxon>
        <taxon>Hexapoda</taxon>
        <taxon>Insecta</taxon>
        <taxon>Pterygota</taxon>
        <taxon>Neoptera</taxon>
        <taxon>Endopterygota</taxon>
        <taxon>Hymenoptera</taxon>
        <taxon>Apocrita</taxon>
        <taxon>Aculeata</taxon>
        <taxon>Formicoidea</taxon>
        <taxon>Formicidae</taxon>
        <taxon>Formicinae</taxon>
        <taxon>Lasius</taxon>
        <taxon>Lasius</taxon>
    </lineage>
</organism>